<dbReference type="EnsemblMetazoa" id="XM_022799671">
    <property type="protein sequence ID" value="XP_022655406"/>
    <property type="gene ID" value="LOC111248003"/>
</dbReference>
<dbReference type="AlphaFoldDB" id="A0A7M7JPU2"/>
<dbReference type="Pfam" id="PF00685">
    <property type="entry name" value="Sulfotransfer_1"/>
    <property type="match status" value="2"/>
</dbReference>
<proteinExistence type="inferred from homology"/>
<evidence type="ECO:0000313" key="4">
    <source>
        <dbReference type="EnsemblMetazoa" id="XP_022655406"/>
    </source>
</evidence>
<evidence type="ECO:0000259" key="3">
    <source>
        <dbReference type="Pfam" id="PF00685"/>
    </source>
</evidence>
<reference evidence="4" key="1">
    <citation type="submission" date="2021-01" db="UniProtKB">
        <authorList>
            <consortium name="EnsemblMetazoa"/>
        </authorList>
    </citation>
    <scope>IDENTIFICATION</scope>
</reference>
<comment type="similarity">
    <text evidence="1">Belongs to the sulfotransferase 1 family.</text>
</comment>
<organism evidence="4 5">
    <name type="scientific">Varroa destructor</name>
    <name type="common">Honeybee mite</name>
    <dbReference type="NCBI Taxonomy" id="109461"/>
    <lineage>
        <taxon>Eukaryota</taxon>
        <taxon>Metazoa</taxon>
        <taxon>Ecdysozoa</taxon>
        <taxon>Arthropoda</taxon>
        <taxon>Chelicerata</taxon>
        <taxon>Arachnida</taxon>
        <taxon>Acari</taxon>
        <taxon>Parasitiformes</taxon>
        <taxon>Mesostigmata</taxon>
        <taxon>Gamasina</taxon>
        <taxon>Dermanyssoidea</taxon>
        <taxon>Varroidae</taxon>
        <taxon>Varroa</taxon>
    </lineage>
</organism>
<keyword evidence="5" id="KW-1185">Reference proteome</keyword>
<dbReference type="RefSeq" id="XP_022655406.1">
    <property type="nucleotide sequence ID" value="XM_022799671.1"/>
</dbReference>
<dbReference type="KEGG" id="vde:111248003"/>
<feature type="domain" description="Sulfotransferase" evidence="3">
    <location>
        <begin position="4"/>
        <end position="149"/>
    </location>
</feature>
<name>A0A7M7JPU2_VARDE</name>
<dbReference type="Gene3D" id="3.40.50.300">
    <property type="entry name" value="P-loop containing nucleotide triphosphate hydrolases"/>
    <property type="match status" value="1"/>
</dbReference>
<dbReference type="GeneID" id="111248003"/>
<dbReference type="InterPro" id="IPR000863">
    <property type="entry name" value="Sulfotransferase_dom"/>
</dbReference>
<dbReference type="SUPFAM" id="SSF52540">
    <property type="entry name" value="P-loop containing nucleoside triphosphate hydrolases"/>
    <property type="match status" value="1"/>
</dbReference>
<evidence type="ECO:0000256" key="1">
    <source>
        <dbReference type="ARBA" id="ARBA00005771"/>
    </source>
</evidence>
<dbReference type="GO" id="GO:0008146">
    <property type="term" value="F:sulfotransferase activity"/>
    <property type="evidence" value="ECO:0007669"/>
    <property type="project" value="InterPro"/>
</dbReference>
<evidence type="ECO:0000313" key="5">
    <source>
        <dbReference type="Proteomes" id="UP000594260"/>
    </source>
</evidence>
<sequence length="250" mass="29045">MFGAEAVKQMRRPGAIKTHLSFNHVPFSPKAKYVYAIRNPKDCVVSFYYHTSKTYPAYNFSDGTFAEFFELFMAGKTDFGCYFEHVRSWLKQRHRNNIHFIYFEDMKINGPAEILNLGRFLGEEYETKLKAGLLEKVIEGSSIKKMKEDFDSFKIDGDENLPEGIRQFATCNAPKPAIGSNSANETGLANGVTEFKNFVRKGTINDWKNHFTPEQNERMEARILKEFDEEFPELVRKWRTYNVFDPLPVK</sequence>
<evidence type="ECO:0000256" key="2">
    <source>
        <dbReference type="ARBA" id="ARBA00022679"/>
    </source>
</evidence>
<dbReference type="InterPro" id="IPR027417">
    <property type="entry name" value="P-loop_NTPase"/>
</dbReference>
<dbReference type="PANTHER" id="PTHR11783">
    <property type="entry name" value="SULFOTRANSFERASE SULT"/>
    <property type="match status" value="1"/>
</dbReference>
<feature type="domain" description="Sulfotransferase" evidence="3">
    <location>
        <begin position="192"/>
        <end position="226"/>
    </location>
</feature>
<protein>
    <recommendedName>
        <fullName evidence="3">Sulfotransferase domain-containing protein</fullName>
    </recommendedName>
</protein>
<dbReference type="InParanoid" id="A0A7M7JPU2"/>
<dbReference type="OMA" id="FATCNAP"/>
<accession>A0A7M7JPU2</accession>
<keyword evidence="2" id="KW-0808">Transferase</keyword>
<dbReference type="Proteomes" id="UP000594260">
    <property type="component" value="Unplaced"/>
</dbReference>